<evidence type="ECO:0000256" key="2">
    <source>
        <dbReference type="ARBA" id="ARBA00016664"/>
    </source>
</evidence>
<evidence type="ECO:0000256" key="4">
    <source>
        <dbReference type="ARBA" id="ARBA00023102"/>
    </source>
</evidence>
<reference evidence="7 8" key="1">
    <citation type="journal article" date="2010" name="Stand. Genomic Sci.">
        <title>Complete genome sequence of Methanothermus fervidus type strain (V24S).</title>
        <authorList>
            <person name="Anderson I."/>
            <person name="Djao O.D."/>
            <person name="Misra M."/>
            <person name="Chertkov O."/>
            <person name="Nolan M."/>
            <person name="Lucas S."/>
            <person name="Lapidus A."/>
            <person name="Del Rio T.G."/>
            <person name="Tice H."/>
            <person name="Cheng J.F."/>
            <person name="Tapia R."/>
            <person name="Han C."/>
            <person name="Goodwin L."/>
            <person name="Pitluck S."/>
            <person name="Liolios K."/>
            <person name="Ivanova N."/>
            <person name="Mavromatis K."/>
            <person name="Mikhailova N."/>
            <person name="Pati A."/>
            <person name="Brambilla E."/>
            <person name="Chen A."/>
            <person name="Palaniappan K."/>
            <person name="Land M."/>
            <person name="Hauser L."/>
            <person name="Chang Y.J."/>
            <person name="Jeffries C.D."/>
            <person name="Sikorski J."/>
            <person name="Spring S."/>
            <person name="Rohde M."/>
            <person name="Eichinger K."/>
            <person name="Huber H."/>
            <person name="Wirth R."/>
            <person name="Goker M."/>
            <person name="Detter J.C."/>
            <person name="Woyke T."/>
            <person name="Bristow J."/>
            <person name="Eisen J.A."/>
            <person name="Markowitz V."/>
            <person name="Hugenholtz P."/>
            <person name="Klenk H.P."/>
            <person name="Kyrpides N.C."/>
        </authorList>
    </citation>
    <scope>NUCLEOTIDE SEQUENCE [LARGE SCALE GENOMIC DNA]</scope>
    <source>
        <strain evidence="8">ATCC 43054 / DSM 2088 / JCM 10308 / V24 S</strain>
    </source>
</reference>
<evidence type="ECO:0000313" key="8">
    <source>
        <dbReference type="Proteomes" id="UP000002315"/>
    </source>
</evidence>
<evidence type="ECO:0000256" key="3">
    <source>
        <dbReference type="ARBA" id="ARBA00022605"/>
    </source>
</evidence>
<dbReference type="KEGG" id="mfv:Mfer_0323"/>
<evidence type="ECO:0000256" key="1">
    <source>
        <dbReference type="ARBA" id="ARBA00005047"/>
    </source>
</evidence>
<dbReference type="UniPathway" id="UPA00031">
    <property type="reaction ID" value="UER00011"/>
</dbReference>
<dbReference type="NCBIfam" id="NF002111">
    <property type="entry name" value="PRK00951.2-1"/>
    <property type="match status" value="1"/>
</dbReference>
<comment type="pathway">
    <text evidence="1 6">Amino-acid biosynthesis; L-histidine biosynthesis; L-histidine from 5-phospho-alpha-D-ribose 1-diphosphate: step 6/9.</text>
</comment>
<gene>
    <name evidence="6" type="primary">hisB</name>
    <name evidence="7" type="ordered locus">Mfer_0323</name>
</gene>
<dbReference type="PROSITE" id="PS00955">
    <property type="entry name" value="IGP_DEHYDRATASE_2"/>
    <property type="match status" value="1"/>
</dbReference>
<keyword evidence="6" id="KW-0963">Cytoplasm</keyword>
<dbReference type="InterPro" id="IPR020565">
    <property type="entry name" value="ImidazoleglycerP_deHydtase_CS"/>
</dbReference>
<dbReference type="CDD" id="cd07914">
    <property type="entry name" value="IGPD"/>
    <property type="match status" value="1"/>
</dbReference>
<dbReference type="InterPro" id="IPR038494">
    <property type="entry name" value="IGPD_sf"/>
</dbReference>
<evidence type="ECO:0000313" key="7">
    <source>
        <dbReference type="EMBL" id="ADP77126.1"/>
    </source>
</evidence>
<dbReference type="Proteomes" id="UP000002315">
    <property type="component" value="Chromosome"/>
</dbReference>
<proteinExistence type="inferred from homology"/>
<evidence type="ECO:0000256" key="5">
    <source>
        <dbReference type="ARBA" id="ARBA00023239"/>
    </source>
</evidence>
<dbReference type="PROSITE" id="PS00954">
    <property type="entry name" value="IGP_DEHYDRATASE_1"/>
    <property type="match status" value="1"/>
</dbReference>
<comment type="catalytic activity">
    <reaction evidence="6">
        <text>D-erythro-1-(imidazol-4-yl)glycerol 3-phosphate = 3-(imidazol-4-yl)-2-oxopropyl phosphate + H2O</text>
        <dbReference type="Rhea" id="RHEA:11040"/>
        <dbReference type="ChEBI" id="CHEBI:15377"/>
        <dbReference type="ChEBI" id="CHEBI:57766"/>
        <dbReference type="ChEBI" id="CHEBI:58278"/>
        <dbReference type="EC" id="4.2.1.19"/>
    </reaction>
</comment>
<dbReference type="GO" id="GO:0005737">
    <property type="term" value="C:cytoplasm"/>
    <property type="evidence" value="ECO:0007669"/>
    <property type="project" value="UniProtKB-SubCell"/>
</dbReference>
<dbReference type="Pfam" id="PF00475">
    <property type="entry name" value="IGPD"/>
    <property type="match status" value="1"/>
</dbReference>
<dbReference type="Gene3D" id="3.30.230.40">
    <property type="entry name" value="Imidazole glycerol phosphate dehydratase, domain 1"/>
    <property type="match status" value="2"/>
</dbReference>
<dbReference type="HAMAP" id="MF_00076">
    <property type="entry name" value="HisB"/>
    <property type="match status" value="1"/>
</dbReference>
<dbReference type="InterPro" id="IPR020568">
    <property type="entry name" value="Ribosomal_Su5_D2-typ_SF"/>
</dbReference>
<dbReference type="SUPFAM" id="SSF54211">
    <property type="entry name" value="Ribosomal protein S5 domain 2-like"/>
    <property type="match status" value="2"/>
</dbReference>
<sequence>MRKCKIERETLETKISILLNLDGDGKYKINTSLRFLDHLLETFAKYGNFNIEITSKGDIDVDDHHLVEDIGIVLGRAFKKCTGSKKGIKRISSAIVPMDDSLAMVAVDISGRAFFKIKGSFKREKIGDVSTENIPHFLDSFAKNYGITLHCEVEGVNDHHKAEALFKALGIAISDALTLEDNKIKSTKGLLD</sequence>
<keyword evidence="8" id="KW-1185">Reference proteome</keyword>
<evidence type="ECO:0000256" key="6">
    <source>
        <dbReference type="HAMAP-Rule" id="MF_00076"/>
    </source>
</evidence>
<keyword evidence="3 6" id="KW-0028">Amino-acid biosynthesis</keyword>
<dbReference type="EMBL" id="CP002278">
    <property type="protein sequence ID" value="ADP77126.1"/>
    <property type="molecule type" value="Genomic_DNA"/>
</dbReference>
<dbReference type="FunFam" id="3.30.230.40:FF:000001">
    <property type="entry name" value="Imidazoleglycerol-phosphate dehydratase HisB"/>
    <property type="match status" value="1"/>
</dbReference>
<dbReference type="PANTHER" id="PTHR23133:SF2">
    <property type="entry name" value="IMIDAZOLEGLYCEROL-PHOSPHATE DEHYDRATASE"/>
    <property type="match status" value="1"/>
</dbReference>
<dbReference type="STRING" id="523846.Mfer_0323"/>
<dbReference type="FunFam" id="3.30.230.40:FF:000003">
    <property type="entry name" value="Imidazoleglycerol-phosphate dehydratase HisB"/>
    <property type="match status" value="1"/>
</dbReference>
<organism evidence="7 8">
    <name type="scientific">Methanothermus fervidus (strain ATCC 43054 / DSM 2088 / JCM 10308 / V24 S)</name>
    <dbReference type="NCBI Taxonomy" id="523846"/>
    <lineage>
        <taxon>Archaea</taxon>
        <taxon>Methanobacteriati</taxon>
        <taxon>Methanobacteriota</taxon>
        <taxon>Methanomada group</taxon>
        <taxon>Methanobacteria</taxon>
        <taxon>Methanobacteriales</taxon>
        <taxon>Methanothermaceae</taxon>
        <taxon>Methanothermus</taxon>
    </lineage>
</organism>
<name>E3GXU4_METFV</name>
<dbReference type="PANTHER" id="PTHR23133">
    <property type="entry name" value="IMIDAZOLEGLYCEROL-PHOSPHATE DEHYDRATASE HIS7"/>
    <property type="match status" value="1"/>
</dbReference>
<dbReference type="OrthoDB" id="103579at2157"/>
<keyword evidence="4 6" id="KW-0368">Histidine biosynthesis</keyword>
<dbReference type="GO" id="GO:0004424">
    <property type="term" value="F:imidazoleglycerol-phosphate dehydratase activity"/>
    <property type="evidence" value="ECO:0007669"/>
    <property type="project" value="UniProtKB-UniRule"/>
</dbReference>
<dbReference type="HOGENOM" id="CLU_044308_3_0_2"/>
<keyword evidence="5 6" id="KW-0456">Lyase</keyword>
<dbReference type="GO" id="GO:0000105">
    <property type="term" value="P:L-histidine biosynthetic process"/>
    <property type="evidence" value="ECO:0007669"/>
    <property type="project" value="UniProtKB-UniRule"/>
</dbReference>
<protein>
    <recommendedName>
        <fullName evidence="2 6">Imidazoleglycerol-phosphate dehydratase</fullName>
        <shortName evidence="6">IGPD</shortName>
        <ecNumber evidence="6">4.2.1.19</ecNumber>
    </recommendedName>
</protein>
<accession>E3GXU4</accession>
<dbReference type="AlphaFoldDB" id="E3GXU4"/>
<comment type="similarity">
    <text evidence="6">Belongs to the imidazoleglycerol-phosphate dehydratase family.</text>
</comment>
<dbReference type="InterPro" id="IPR000807">
    <property type="entry name" value="ImidazoleglycerolP_deHydtase"/>
</dbReference>
<dbReference type="NCBIfam" id="NF002114">
    <property type="entry name" value="PRK00951.2-4"/>
    <property type="match status" value="1"/>
</dbReference>
<comment type="subcellular location">
    <subcellularLocation>
        <location evidence="6">Cytoplasm</location>
    </subcellularLocation>
</comment>
<dbReference type="EC" id="4.2.1.19" evidence="6"/>